<dbReference type="EMBL" id="CAXLJL010000378">
    <property type="protein sequence ID" value="CAL5137147.1"/>
    <property type="molecule type" value="Genomic_DNA"/>
</dbReference>
<dbReference type="Proteomes" id="UP001497525">
    <property type="component" value="Unassembled WGS sequence"/>
</dbReference>
<evidence type="ECO:0000256" key="1">
    <source>
        <dbReference type="ARBA" id="ARBA00004141"/>
    </source>
</evidence>
<evidence type="ECO:0000313" key="8">
    <source>
        <dbReference type="EMBL" id="CAL5137147.1"/>
    </source>
</evidence>
<dbReference type="PANTHER" id="PTHR22730:SF1">
    <property type="entry name" value="PROMININ-LIKE PROTEIN"/>
    <property type="match status" value="1"/>
</dbReference>
<feature type="transmembrane region" description="Helical" evidence="7">
    <location>
        <begin position="841"/>
        <end position="864"/>
    </location>
</feature>
<proteinExistence type="inferred from homology"/>
<feature type="transmembrane region" description="Helical" evidence="7">
    <location>
        <begin position="442"/>
        <end position="466"/>
    </location>
</feature>
<evidence type="ECO:0000256" key="4">
    <source>
        <dbReference type="ARBA" id="ARBA00022989"/>
    </source>
</evidence>
<feature type="transmembrane region" description="Helical" evidence="7">
    <location>
        <begin position="140"/>
        <end position="166"/>
    </location>
</feature>
<organism evidence="8 9">
    <name type="scientific">Calicophoron daubneyi</name>
    <name type="common">Rumen fluke</name>
    <name type="synonym">Paramphistomum daubneyi</name>
    <dbReference type="NCBI Taxonomy" id="300641"/>
    <lineage>
        <taxon>Eukaryota</taxon>
        <taxon>Metazoa</taxon>
        <taxon>Spiralia</taxon>
        <taxon>Lophotrochozoa</taxon>
        <taxon>Platyhelminthes</taxon>
        <taxon>Trematoda</taxon>
        <taxon>Digenea</taxon>
        <taxon>Plagiorchiida</taxon>
        <taxon>Pronocephalata</taxon>
        <taxon>Paramphistomoidea</taxon>
        <taxon>Paramphistomidae</taxon>
        <taxon>Calicophoron</taxon>
    </lineage>
</organism>
<evidence type="ECO:0000256" key="7">
    <source>
        <dbReference type="SAM" id="Phobius"/>
    </source>
</evidence>
<dbReference type="PANTHER" id="PTHR22730">
    <property type="entry name" value="PROMININ PROM PROTEIN"/>
    <property type="match status" value="1"/>
</dbReference>
<keyword evidence="5 7" id="KW-0472">Membrane</keyword>
<evidence type="ECO:0000256" key="3">
    <source>
        <dbReference type="ARBA" id="ARBA00022692"/>
    </source>
</evidence>
<feature type="transmembrane region" description="Helical" evidence="7">
    <location>
        <begin position="487"/>
        <end position="512"/>
    </location>
</feature>
<accession>A0AAV2TL42</accession>
<sequence>MEPIYSAARSIVDHTQPSLDGGFIAFALNNLIHIPSTYHKPLLVNSTEPTVTDHIQSTFARTGYALAITFGLIWVLVLLVAAIYVCRQRNRYKRRLTGTICVAGVNTNSVDGTTAISPLKFRPASSSICRVRDRFQSNWVCLLVQFSVLSILAVLLATGVLLGFAISSQLHANLAAPATHEESVGRLLTPAELNHTNPPPTNVFPRILRGLAQIRAYLSEFVYHTKNDTESVVRELIKATEKMQDDMTADFNALLFEKIGVTEAFALGDELGASVISLINHSMAVVELDNAFKDRFDRFKVELQTWLRLINTYVPNADEICTDRCKELRATFSSNLTTRPDTFMPHFNFAIALKFVTTDQNQTAESVQQQLSSGKVLAAKQLAETKKIMAEKINIPKSIRDMTNEQWDVVGSQLTDAITTIDEQAGLLTRSAAPKVSAASSIFLAIGCIFWILLLFLTIGVTWLIIHYHCVPSELSVRSRGRVRAAAGCGFVILSVTMLFAVVFFLAGGYAFTEACRYIQPTQKRITVVEHDGAEGEYSQVHMFPLDAHINLFLDKHWQEITALAAKATPNGSRPVPIPHIRSPIYAILHNCRENMGILDAMDAIHSFDAKSMNDPKISERFVELGREIMLDSLKAIDVDEMFPKETDAQLAMAGQLDNFFVDFESHRRKLPSTYVSVRPPDDESGNYILFSLDDMWRTYDAYHSEVLRYRLSSENITRLRTATQQVRSTLLRLDIIIMDIAQHLTELGKAQKVSPLVTKLDARLKQLKALMSNKPALINLAVKLFDENIKTKTPAESEKLIVRFAPKLMARVGRCRRLYEAGRDFNTAICGGVVDILNSFWFVTGWVGLTGTVAIVFSLLLLIHKPEVETSGRPSFFKVANPGFGVYDRRSVSANSSGRFLPNEAELEQLNPADNSLPLPKVSVKTED</sequence>
<evidence type="ECO:0000313" key="9">
    <source>
        <dbReference type="Proteomes" id="UP001497525"/>
    </source>
</evidence>
<name>A0AAV2TL42_CALDB</name>
<feature type="transmembrane region" description="Helical" evidence="7">
    <location>
        <begin position="64"/>
        <end position="86"/>
    </location>
</feature>
<dbReference type="InterPro" id="IPR008795">
    <property type="entry name" value="Prominin"/>
</dbReference>
<evidence type="ECO:0000256" key="6">
    <source>
        <dbReference type="ARBA" id="ARBA00023180"/>
    </source>
</evidence>
<reference evidence="8" key="1">
    <citation type="submission" date="2024-06" db="EMBL/GenBank/DDBJ databases">
        <authorList>
            <person name="Liu X."/>
            <person name="Lenzi L."/>
            <person name="Haldenby T S."/>
            <person name="Uol C."/>
        </authorList>
    </citation>
    <scope>NUCLEOTIDE SEQUENCE</scope>
</reference>
<evidence type="ECO:0000256" key="5">
    <source>
        <dbReference type="ARBA" id="ARBA00023136"/>
    </source>
</evidence>
<dbReference type="GO" id="GO:0016020">
    <property type="term" value="C:membrane"/>
    <property type="evidence" value="ECO:0007669"/>
    <property type="project" value="UniProtKB-SubCell"/>
</dbReference>
<keyword evidence="4 7" id="KW-1133">Transmembrane helix</keyword>
<comment type="similarity">
    <text evidence="2">Belongs to the prominin family.</text>
</comment>
<comment type="caution">
    <text evidence="8">The sequence shown here is derived from an EMBL/GenBank/DDBJ whole genome shotgun (WGS) entry which is preliminary data.</text>
</comment>
<comment type="subcellular location">
    <subcellularLocation>
        <location evidence="1">Membrane</location>
        <topology evidence="1">Multi-pass membrane protein</topology>
    </subcellularLocation>
</comment>
<keyword evidence="3 7" id="KW-0812">Transmembrane</keyword>
<gene>
    <name evidence="8" type="ORF">CDAUBV1_LOCUS11412</name>
</gene>
<evidence type="ECO:0000256" key="2">
    <source>
        <dbReference type="ARBA" id="ARBA00006058"/>
    </source>
</evidence>
<dbReference type="AlphaFoldDB" id="A0AAV2TL42"/>
<protein>
    <submittedName>
        <fullName evidence="8">Uncharacterized protein</fullName>
    </submittedName>
</protein>
<keyword evidence="6" id="KW-0325">Glycoprotein</keyword>